<dbReference type="InterPro" id="IPR000971">
    <property type="entry name" value="Globin"/>
</dbReference>
<evidence type="ECO:0000256" key="1">
    <source>
        <dbReference type="ARBA" id="ARBA00008705"/>
    </source>
</evidence>
<proteinExistence type="inferred from homology"/>
<evidence type="ECO:0000256" key="6">
    <source>
        <dbReference type="ARBA" id="ARBA00023004"/>
    </source>
</evidence>
<evidence type="ECO:0000256" key="7">
    <source>
        <dbReference type="RuleBase" id="RU000356"/>
    </source>
</evidence>
<keyword evidence="6" id="KW-0408">Iron</keyword>
<dbReference type="GO" id="GO:0042744">
    <property type="term" value="P:hydrogen peroxide catabolic process"/>
    <property type="evidence" value="ECO:0007669"/>
    <property type="project" value="TreeGrafter"/>
</dbReference>
<dbReference type="GO" id="GO:0020037">
    <property type="term" value="F:heme binding"/>
    <property type="evidence" value="ECO:0007669"/>
    <property type="project" value="InterPro"/>
</dbReference>
<dbReference type="PROSITE" id="PS01033">
    <property type="entry name" value="GLOBIN"/>
    <property type="match status" value="1"/>
</dbReference>
<dbReference type="Pfam" id="PF00042">
    <property type="entry name" value="Globin"/>
    <property type="match status" value="1"/>
</dbReference>
<dbReference type="PANTHER" id="PTHR11442:SF91">
    <property type="entry name" value="EMBRYONIC ALPHA GLOBIN E1-RELATED"/>
    <property type="match status" value="1"/>
</dbReference>
<evidence type="ECO:0000256" key="5">
    <source>
        <dbReference type="ARBA" id="ARBA00022723"/>
    </source>
</evidence>
<dbReference type="GO" id="GO:0031838">
    <property type="term" value="C:haptoglobin-hemoglobin complex"/>
    <property type="evidence" value="ECO:0007669"/>
    <property type="project" value="TreeGrafter"/>
</dbReference>
<comment type="similarity">
    <text evidence="1 7">Belongs to the globin family.</text>
</comment>
<reference evidence="9" key="1">
    <citation type="submission" date="2020-08" db="EMBL/GenBank/DDBJ databases">
        <title>Chromosome-level assembly of Southern catfish (Silurus meridionalis) provides insights into visual adaptation to the nocturnal and benthic lifestyles.</title>
        <authorList>
            <person name="Zhang Y."/>
            <person name="Wang D."/>
            <person name="Peng Z."/>
        </authorList>
    </citation>
    <scope>NUCLEOTIDE SEQUENCE</scope>
    <source>
        <strain evidence="9">SWU-2019-XX</strain>
        <tissue evidence="9">Muscle</tissue>
    </source>
</reference>
<dbReference type="GO" id="GO:0031720">
    <property type="term" value="F:haptoglobin binding"/>
    <property type="evidence" value="ECO:0007669"/>
    <property type="project" value="TreeGrafter"/>
</dbReference>
<dbReference type="InterPro" id="IPR009050">
    <property type="entry name" value="Globin-like_sf"/>
</dbReference>
<dbReference type="EMBL" id="JABFDY010000022">
    <property type="protein sequence ID" value="KAF7691025.1"/>
    <property type="molecule type" value="Genomic_DNA"/>
</dbReference>
<dbReference type="SUPFAM" id="SSF46458">
    <property type="entry name" value="Globin-like"/>
    <property type="match status" value="1"/>
</dbReference>
<dbReference type="InterPro" id="IPR002338">
    <property type="entry name" value="Hemoglobin_a-typ"/>
</dbReference>
<dbReference type="GO" id="GO:0019825">
    <property type="term" value="F:oxygen binding"/>
    <property type="evidence" value="ECO:0007669"/>
    <property type="project" value="InterPro"/>
</dbReference>
<dbReference type="GO" id="GO:0072562">
    <property type="term" value="C:blood microparticle"/>
    <property type="evidence" value="ECO:0007669"/>
    <property type="project" value="TreeGrafter"/>
</dbReference>
<comment type="caution">
    <text evidence="9">The sequence shown here is derived from an EMBL/GenBank/DDBJ whole genome shotgun (WGS) entry which is preliminary data.</text>
</comment>
<dbReference type="GO" id="GO:0004601">
    <property type="term" value="F:peroxidase activity"/>
    <property type="evidence" value="ECO:0007669"/>
    <property type="project" value="TreeGrafter"/>
</dbReference>
<evidence type="ECO:0000256" key="4">
    <source>
        <dbReference type="ARBA" id="ARBA00022621"/>
    </source>
</evidence>
<dbReference type="GO" id="GO:0005344">
    <property type="term" value="F:oxygen carrier activity"/>
    <property type="evidence" value="ECO:0007669"/>
    <property type="project" value="UniProtKB-KW"/>
</dbReference>
<dbReference type="PRINTS" id="PR00612">
    <property type="entry name" value="ALPHAHAEM"/>
</dbReference>
<evidence type="ECO:0000256" key="3">
    <source>
        <dbReference type="ARBA" id="ARBA00022617"/>
    </source>
</evidence>
<evidence type="ECO:0000259" key="8">
    <source>
        <dbReference type="PROSITE" id="PS01033"/>
    </source>
</evidence>
<evidence type="ECO:0000256" key="2">
    <source>
        <dbReference type="ARBA" id="ARBA00022448"/>
    </source>
</evidence>
<dbReference type="GO" id="GO:0005833">
    <property type="term" value="C:hemoglobin complex"/>
    <property type="evidence" value="ECO:0007669"/>
    <property type="project" value="InterPro"/>
</dbReference>
<dbReference type="InterPro" id="IPR012292">
    <property type="entry name" value="Globin/Proto"/>
</dbReference>
<dbReference type="InterPro" id="IPR050056">
    <property type="entry name" value="Hemoglobin_oxygen_transport"/>
</dbReference>
<dbReference type="Proteomes" id="UP000606274">
    <property type="component" value="Unassembled WGS sequence"/>
</dbReference>
<accession>A0A8T0AFI9</accession>
<keyword evidence="4 7" id="KW-0561">Oxygen transport</keyword>
<dbReference type="Gene3D" id="1.10.490.10">
    <property type="entry name" value="Globins"/>
    <property type="match status" value="1"/>
</dbReference>
<organism evidence="9 10">
    <name type="scientific">Silurus meridionalis</name>
    <name type="common">Southern catfish</name>
    <name type="synonym">Silurus soldatovi meridionalis</name>
    <dbReference type="NCBI Taxonomy" id="175797"/>
    <lineage>
        <taxon>Eukaryota</taxon>
        <taxon>Metazoa</taxon>
        <taxon>Chordata</taxon>
        <taxon>Craniata</taxon>
        <taxon>Vertebrata</taxon>
        <taxon>Euteleostomi</taxon>
        <taxon>Actinopterygii</taxon>
        <taxon>Neopterygii</taxon>
        <taxon>Teleostei</taxon>
        <taxon>Ostariophysi</taxon>
        <taxon>Siluriformes</taxon>
        <taxon>Siluridae</taxon>
        <taxon>Silurus</taxon>
    </lineage>
</organism>
<evidence type="ECO:0000313" key="10">
    <source>
        <dbReference type="Proteomes" id="UP000606274"/>
    </source>
</evidence>
<dbReference type="AlphaFoldDB" id="A0A8T0AFI9"/>
<keyword evidence="2 7" id="KW-0813">Transport</keyword>
<keyword evidence="5" id="KW-0479">Metal-binding</keyword>
<protein>
    <recommendedName>
        <fullName evidence="8">Globin domain-containing protein</fullName>
    </recommendedName>
</protein>
<keyword evidence="10" id="KW-1185">Reference proteome</keyword>
<name>A0A8T0AFI9_SILME</name>
<feature type="domain" description="Globin" evidence="8">
    <location>
        <begin position="2"/>
        <end position="106"/>
    </location>
</feature>
<dbReference type="PANTHER" id="PTHR11442">
    <property type="entry name" value="HEMOGLOBIN FAMILY MEMBER"/>
    <property type="match status" value="1"/>
</dbReference>
<evidence type="ECO:0000313" key="9">
    <source>
        <dbReference type="EMBL" id="KAF7691025.1"/>
    </source>
</evidence>
<gene>
    <name evidence="9" type="ORF">HF521_011322</name>
</gene>
<keyword evidence="3 7" id="KW-0349">Heme</keyword>
<dbReference type="GO" id="GO:0043177">
    <property type="term" value="F:organic acid binding"/>
    <property type="evidence" value="ECO:0007669"/>
    <property type="project" value="TreeGrafter"/>
</dbReference>
<sequence length="106" mass="11845">MSLSAKDKAAIKAFWDKISQRLRKSVAKLCTGRMLTVYPQTKTYFTHWTDMSFNSAQLKKHGKTVMSGVEVAVNKIDDLTSGMLSLSELHAYQLRVDPANFKASSS</sequence>
<dbReference type="GO" id="GO:0046872">
    <property type="term" value="F:metal ion binding"/>
    <property type="evidence" value="ECO:0007669"/>
    <property type="project" value="UniProtKB-KW"/>
</dbReference>